<organism evidence="2 3">
    <name type="scientific">Hermetia illucens</name>
    <name type="common">Black soldier fly</name>
    <dbReference type="NCBI Taxonomy" id="343691"/>
    <lineage>
        <taxon>Eukaryota</taxon>
        <taxon>Metazoa</taxon>
        <taxon>Ecdysozoa</taxon>
        <taxon>Arthropoda</taxon>
        <taxon>Hexapoda</taxon>
        <taxon>Insecta</taxon>
        <taxon>Pterygota</taxon>
        <taxon>Neoptera</taxon>
        <taxon>Endopterygota</taxon>
        <taxon>Diptera</taxon>
        <taxon>Brachycera</taxon>
        <taxon>Stratiomyomorpha</taxon>
        <taxon>Stratiomyidae</taxon>
        <taxon>Hermetiinae</taxon>
        <taxon>Hermetia</taxon>
    </lineage>
</organism>
<name>A0A7R8YYY4_HERIL</name>
<dbReference type="AlphaFoldDB" id="A0A7R8YYY4"/>
<gene>
    <name evidence="2" type="ORF">HERILL_LOCUS13451</name>
</gene>
<evidence type="ECO:0000313" key="2">
    <source>
        <dbReference type="EMBL" id="CAD7090999.1"/>
    </source>
</evidence>
<dbReference type="Proteomes" id="UP000594454">
    <property type="component" value="Chromosome 5"/>
</dbReference>
<sequence length="104" mass="11654">MALIVAATGPTRITSQMVLVIKQDLLSVRRYIVMTNWDYVIKRHHFQDENISQQKGLGPVFLDSAGGARSLQSNNLSKPLPRDSYLSADEKLTPQQDFTTPNPI</sequence>
<evidence type="ECO:0000313" key="3">
    <source>
        <dbReference type="Proteomes" id="UP000594454"/>
    </source>
</evidence>
<dbReference type="EMBL" id="LR899013">
    <property type="protein sequence ID" value="CAD7090999.1"/>
    <property type="molecule type" value="Genomic_DNA"/>
</dbReference>
<protein>
    <submittedName>
        <fullName evidence="2">Uncharacterized protein</fullName>
    </submittedName>
</protein>
<evidence type="ECO:0000256" key="1">
    <source>
        <dbReference type="SAM" id="MobiDB-lite"/>
    </source>
</evidence>
<dbReference type="InParanoid" id="A0A7R8YYY4"/>
<reference evidence="2 3" key="1">
    <citation type="submission" date="2020-11" db="EMBL/GenBank/DDBJ databases">
        <authorList>
            <person name="Wallbank WR R."/>
            <person name="Pardo Diaz C."/>
            <person name="Kozak K."/>
            <person name="Martin S."/>
            <person name="Jiggins C."/>
            <person name="Moest M."/>
            <person name="Warren A I."/>
            <person name="Generalovic N T."/>
            <person name="Byers J.R.P. K."/>
            <person name="Montejo-Kovacevich G."/>
            <person name="Yen C E."/>
        </authorList>
    </citation>
    <scope>NUCLEOTIDE SEQUENCE [LARGE SCALE GENOMIC DNA]</scope>
</reference>
<feature type="region of interest" description="Disordered" evidence="1">
    <location>
        <begin position="71"/>
        <end position="104"/>
    </location>
</feature>
<keyword evidence="3" id="KW-1185">Reference proteome</keyword>
<proteinExistence type="predicted"/>
<accession>A0A7R8YYY4</accession>
<feature type="compositionally biased region" description="Polar residues" evidence="1">
    <location>
        <begin position="93"/>
        <end position="104"/>
    </location>
</feature>